<dbReference type="NCBIfam" id="TIGR00486">
    <property type="entry name" value="YbgI_SA1388"/>
    <property type="match status" value="1"/>
</dbReference>
<dbReference type="EMBL" id="BSOJ01000030">
    <property type="protein sequence ID" value="GLR27351.1"/>
    <property type="molecule type" value="Genomic_DNA"/>
</dbReference>
<dbReference type="PANTHER" id="PTHR13799:SF14">
    <property type="entry name" value="GTP CYCLOHYDROLASE 1 TYPE 2 HOMOLOG"/>
    <property type="match status" value="1"/>
</dbReference>
<protein>
    <submittedName>
        <fullName evidence="3">GTP cyclohydrolase 1 type 2</fullName>
    </submittedName>
</protein>
<reference evidence="4" key="1">
    <citation type="journal article" date="2019" name="Int. J. Syst. Evol. Microbiol.">
        <title>The Global Catalogue of Microorganisms (GCM) 10K type strain sequencing project: providing services to taxonomists for standard genome sequencing and annotation.</title>
        <authorList>
            <consortium name="The Broad Institute Genomics Platform"/>
            <consortium name="The Broad Institute Genome Sequencing Center for Infectious Disease"/>
            <person name="Wu L."/>
            <person name="Ma J."/>
        </authorList>
    </citation>
    <scope>NUCLEOTIDE SEQUENCE [LARGE SCALE GENOMIC DNA]</scope>
    <source>
        <strain evidence="4">NBRC 105857</strain>
    </source>
</reference>
<evidence type="ECO:0000256" key="2">
    <source>
        <dbReference type="ARBA" id="ARBA00022723"/>
    </source>
</evidence>
<dbReference type="Proteomes" id="UP001156664">
    <property type="component" value="Unassembled WGS sequence"/>
</dbReference>
<name>A0ABQ5YV73_9BURK</name>
<gene>
    <name evidence="3" type="ORF">GCM10007875_24420</name>
</gene>
<dbReference type="InterPro" id="IPR036069">
    <property type="entry name" value="DUF34/NIF3_sf"/>
</dbReference>
<proteinExistence type="inferred from homology"/>
<comment type="caution">
    <text evidence="3">The sequence shown here is derived from an EMBL/GenBank/DDBJ whole genome shotgun (WGS) entry which is preliminary data.</text>
</comment>
<dbReference type="Gene3D" id="3.40.1390.30">
    <property type="entry name" value="NIF3 (NGG1p interacting factor 3)-like"/>
    <property type="match status" value="2"/>
</dbReference>
<sequence>MPLKTVHRDVLEQDLRELLDPTETSDYCPNGLQVEGVCNIHKIVTGVTASLDLIELAIERGAQAIVVHHGLMWKGDPQVIRGFRRERLSKALAAGLNVFAYHLPLDRHPELGNNVQLGRLFGWPAGTAVDRKGLVNVAQLPQPQRLGELVAQVEQVLGAPCLVEGNRALDRLIGKVAWCTGGAPGYVEEAAGHGADLYLTGELSEPAVHIARELGVSLLGAGHHATERCGVQALGGWLQARYGVEVEFHDLFVTV</sequence>
<comment type="similarity">
    <text evidence="1">Belongs to the GTP cyclohydrolase I type 2/NIF3 family.</text>
</comment>
<dbReference type="Pfam" id="PF01784">
    <property type="entry name" value="DUF34_NIF3"/>
    <property type="match status" value="1"/>
</dbReference>
<dbReference type="SUPFAM" id="SSF102705">
    <property type="entry name" value="NIF3 (NGG1p interacting factor 3)-like"/>
    <property type="match status" value="1"/>
</dbReference>
<accession>A0ABQ5YV73</accession>
<evidence type="ECO:0000313" key="3">
    <source>
        <dbReference type="EMBL" id="GLR27351.1"/>
    </source>
</evidence>
<evidence type="ECO:0000256" key="1">
    <source>
        <dbReference type="ARBA" id="ARBA00006964"/>
    </source>
</evidence>
<keyword evidence="2" id="KW-0479">Metal-binding</keyword>
<dbReference type="InterPro" id="IPR002678">
    <property type="entry name" value="DUF34/NIF3"/>
</dbReference>
<organism evidence="3 4">
    <name type="scientific">Limnobacter litoralis</name>
    <dbReference type="NCBI Taxonomy" id="481366"/>
    <lineage>
        <taxon>Bacteria</taxon>
        <taxon>Pseudomonadati</taxon>
        <taxon>Pseudomonadota</taxon>
        <taxon>Betaproteobacteria</taxon>
        <taxon>Burkholderiales</taxon>
        <taxon>Burkholderiaceae</taxon>
        <taxon>Limnobacter</taxon>
    </lineage>
</organism>
<keyword evidence="4" id="KW-1185">Reference proteome</keyword>
<evidence type="ECO:0000313" key="4">
    <source>
        <dbReference type="Proteomes" id="UP001156664"/>
    </source>
</evidence>
<dbReference type="PANTHER" id="PTHR13799">
    <property type="entry name" value="NGG1 INTERACTING FACTOR 3"/>
    <property type="match status" value="1"/>
</dbReference>